<protein>
    <submittedName>
        <fullName evidence="2">Uncharacterized protein</fullName>
    </submittedName>
</protein>
<feature type="transmembrane region" description="Helical" evidence="1">
    <location>
        <begin position="74"/>
        <end position="94"/>
    </location>
</feature>
<evidence type="ECO:0000313" key="2">
    <source>
        <dbReference type="EMBL" id="KGN39877.1"/>
    </source>
</evidence>
<keyword evidence="1" id="KW-1133">Transmembrane helix</keyword>
<keyword evidence="1" id="KW-0812">Transmembrane</keyword>
<comment type="caution">
    <text evidence="2">The sequence shown here is derived from an EMBL/GenBank/DDBJ whole genome shotgun (WGS) entry which is preliminary data.</text>
</comment>
<name>A0A0A0JUW2_9MICO</name>
<proteinExistence type="predicted"/>
<evidence type="ECO:0000313" key="3">
    <source>
        <dbReference type="Proteomes" id="UP000030013"/>
    </source>
</evidence>
<keyword evidence="1" id="KW-0472">Membrane</keyword>
<sequence>MEPLGFFLGSLAVGFVRALCRQSGALGGLPSAVRRAYRRVVRTACCGLLLTLPLLRLLSLVVQLREKPPFCHSHTFHVGCLVGCLTTVVAAVGVDGR</sequence>
<gene>
    <name evidence="2" type="ORF">N801_18160</name>
</gene>
<dbReference type="Proteomes" id="UP000030013">
    <property type="component" value="Unassembled WGS sequence"/>
</dbReference>
<accession>A0A0A0JUW2</accession>
<keyword evidence="3" id="KW-1185">Reference proteome</keyword>
<reference evidence="2 3" key="1">
    <citation type="submission" date="2013-08" db="EMBL/GenBank/DDBJ databases">
        <title>The genome sequence of Knoellia aerolata.</title>
        <authorList>
            <person name="Zhu W."/>
            <person name="Wang G."/>
        </authorList>
    </citation>
    <scope>NUCLEOTIDE SEQUENCE [LARGE SCALE GENOMIC DNA]</scope>
    <source>
        <strain evidence="2 3">DSM 18566</strain>
    </source>
</reference>
<evidence type="ECO:0000256" key="1">
    <source>
        <dbReference type="SAM" id="Phobius"/>
    </source>
</evidence>
<organism evidence="2 3">
    <name type="scientific">Knoellia aerolata DSM 18566</name>
    <dbReference type="NCBI Taxonomy" id="1385519"/>
    <lineage>
        <taxon>Bacteria</taxon>
        <taxon>Bacillati</taxon>
        <taxon>Actinomycetota</taxon>
        <taxon>Actinomycetes</taxon>
        <taxon>Micrococcales</taxon>
        <taxon>Intrasporangiaceae</taxon>
        <taxon>Knoellia</taxon>
    </lineage>
</organism>
<dbReference type="AlphaFoldDB" id="A0A0A0JUW2"/>
<feature type="transmembrane region" description="Helical" evidence="1">
    <location>
        <begin position="40"/>
        <end position="62"/>
    </location>
</feature>
<dbReference type="EMBL" id="AVPL01000065">
    <property type="protein sequence ID" value="KGN39877.1"/>
    <property type="molecule type" value="Genomic_DNA"/>
</dbReference>